<keyword evidence="2" id="KW-1185">Reference proteome</keyword>
<organism evidence="1 2">
    <name type="scientific">Acetobacter peroxydans</name>
    <dbReference type="NCBI Taxonomy" id="104098"/>
    <lineage>
        <taxon>Bacteria</taxon>
        <taxon>Pseudomonadati</taxon>
        <taxon>Pseudomonadota</taxon>
        <taxon>Alphaproteobacteria</taxon>
        <taxon>Acetobacterales</taxon>
        <taxon>Acetobacteraceae</taxon>
        <taxon>Acetobacter</taxon>
    </lineage>
</organism>
<comment type="caution">
    <text evidence="1">The sequence shown here is derived from an EMBL/GenBank/DDBJ whole genome shotgun (WGS) entry which is preliminary data.</text>
</comment>
<dbReference type="Pfam" id="PF04464">
    <property type="entry name" value="Glyphos_transf"/>
    <property type="match status" value="1"/>
</dbReference>
<proteinExistence type="predicted"/>
<name>A0A4Y3TWB5_9PROT</name>
<accession>A0A4Y3TWB5</accession>
<dbReference type="GO" id="GO:0016020">
    <property type="term" value="C:membrane"/>
    <property type="evidence" value="ECO:0007669"/>
    <property type="project" value="InterPro"/>
</dbReference>
<evidence type="ECO:0000313" key="1">
    <source>
        <dbReference type="EMBL" id="GEB85998.1"/>
    </source>
</evidence>
<gene>
    <name evidence="1" type="ORF">APE01nite_17950</name>
</gene>
<dbReference type="AlphaFoldDB" id="A0A4Y3TWB5"/>
<dbReference type="InterPro" id="IPR007554">
    <property type="entry name" value="Glycerophosphate_synth"/>
</dbReference>
<keyword evidence="1" id="KW-0808">Transferase</keyword>
<sequence length="416" mass="47684">MTAEHKLVEYKIKNLLVLRGSVFRVAFIYIAEPYQCYHTASVASALARIPDFQVTEYVNFPETIFHLNRIRQDINEPELPVKFFKKSPLAKLLGRTKRFDRERIVVLRENIAELNSYDAIIATEYTAGILKNMGLEKPKLICIMHGAGDRLVNDEALIKNFDFTLLPGPKVREYFQDLGYLNAQNSKVIGYPKFDIFEAVGKKSSFNFKNGKDFVLYNPHYQKKTKTYDTCLNKMIAGFGKQDIYNLLISPHIKIFHKDFGFYKKTLKKKNNHTVFIDTGSPAMLDMTYTSSASIYIGDGSSQVYEFLVNPRPCIFLNPKKLEWRGNRNFLHWTLGEVVESPDQIMPAVFRAFDKHIFYRPLQERLFLETFGAPILGASQRGADAIFEYLTSVRTSQKMTVATSAMAEKKAVGHLS</sequence>
<protein>
    <submittedName>
        <fullName evidence="1">Glycerophosphotransferase</fullName>
    </submittedName>
</protein>
<evidence type="ECO:0000313" key="2">
    <source>
        <dbReference type="Proteomes" id="UP000317730"/>
    </source>
</evidence>
<dbReference type="Proteomes" id="UP000317730">
    <property type="component" value="Unassembled WGS sequence"/>
</dbReference>
<reference evidence="1 2" key="1">
    <citation type="submission" date="2019-06" db="EMBL/GenBank/DDBJ databases">
        <title>Whole genome shotgun sequence of Acetobacter peroxydans NBRC 13755.</title>
        <authorList>
            <person name="Hosoyama A."/>
            <person name="Uohara A."/>
            <person name="Ohji S."/>
            <person name="Ichikawa N."/>
        </authorList>
    </citation>
    <scope>NUCLEOTIDE SEQUENCE [LARGE SCALE GENOMIC DNA]</scope>
    <source>
        <strain evidence="1 2">NBRC 13755</strain>
    </source>
</reference>
<dbReference type="SUPFAM" id="SSF53756">
    <property type="entry name" value="UDP-Glycosyltransferase/glycogen phosphorylase"/>
    <property type="match status" value="1"/>
</dbReference>
<dbReference type="EMBL" id="BJMV01000009">
    <property type="protein sequence ID" value="GEB85998.1"/>
    <property type="molecule type" value="Genomic_DNA"/>
</dbReference>
<dbReference type="GO" id="GO:0047355">
    <property type="term" value="F:CDP-glycerol glycerophosphotransferase activity"/>
    <property type="evidence" value="ECO:0007669"/>
    <property type="project" value="InterPro"/>
</dbReference>
<dbReference type="InterPro" id="IPR043148">
    <property type="entry name" value="TagF_C"/>
</dbReference>
<dbReference type="Gene3D" id="3.40.50.12580">
    <property type="match status" value="1"/>
</dbReference>